<gene>
    <name evidence="1" type="ORF">LCGC14_1779710</name>
</gene>
<accession>A0A0F9JAP9</accession>
<organism evidence="1">
    <name type="scientific">marine sediment metagenome</name>
    <dbReference type="NCBI Taxonomy" id="412755"/>
    <lineage>
        <taxon>unclassified sequences</taxon>
        <taxon>metagenomes</taxon>
        <taxon>ecological metagenomes</taxon>
    </lineage>
</organism>
<feature type="non-terminal residue" evidence="1">
    <location>
        <position position="58"/>
    </location>
</feature>
<evidence type="ECO:0000313" key="1">
    <source>
        <dbReference type="EMBL" id="KKM02906.1"/>
    </source>
</evidence>
<dbReference type="EMBL" id="LAZR01016809">
    <property type="protein sequence ID" value="KKM02906.1"/>
    <property type="molecule type" value="Genomic_DNA"/>
</dbReference>
<comment type="caution">
    <text evidence="1">The sequence shown here is derived from an EMBL/GenBank/DDBJ whole genome shotgun (WGS) entry which is preliminary data.</text>
</comment>
<proteinExistence type="predicted"/>
<name>A0A0F9JAP9_9ZZZZ</name>
<protein>
    <submittedName>
        <fullName evidence="1">Uncharacterized protein</fullName>
    </submittedName>
</protein>
<dbReference type="AlphaFoldDB" id="A0A0F9JAP9"/>
<sequence>MTEQKRKLKEGKTVKIEDYLTKQTAEEKDDLTTLFAVRTTINQESNILRQIFYRFKIL</sequence>
<reference evidence="1" key="1">
    <citation type="journal article" date="2015" name="Nature">
        <title>Complex archaea that bridge the gap between prokaryotes and eukaryotes.</title>
        <authorList>
            <person name="Spang A."/>
            <person name="Saw J.H."/>
            <person name="Jorgensen S.L."/>
            <person name="Zaremba-Niedzwiedzka K."/>
            <person name="Martijn J."/>
            <person name="Lind A.E."/>
            <person name="van Eijk R."/>
            <person name="Schleper C."/>
            <person name="Guy L."/>
            <person name="Ettema T.J."/>
        </authorList>
    </citation>
    <scope>NUCLEOTIDE SEQUENCE</scope>
</reference>